<dbReference type="InterPro" id="IPR002931">
    <property type="entry name" value="Transglutaminase-like"/>
</dbReference>
<name>A0A177ZKR6_9BACI</name>
<dbReference type="SUPFAM" id="SSF54001">
    <property type="entry name" value="Cysteine proteinases"/>
    <property type="match status" value="1"/>
</dbReference>
<evidence type="ECO:0000313" key="3">
    <source>
        <dbReference type="Proteomes" id="UP000077881"/>
    </source>
</evidence>
<organism evidence="2 3">
    <name type="scientific">Lederbergia galactosidilytica</name>
    <dbReference type="NCBI Taxonomy" id="217031"/>
    <lineage>
        <taxon>Bacteria</taxon>
        <taxon>Bacillati</taxon>
        <taxon>Bacillota</taxon>
        <taxon>Bacilli</taxon>
        <taxon>Bacillales</taxon>
        <taxon>Bacillaceae</taxon>
        <taxon>Lederbergia</taxon>
    </lineage>
</organism>
<dbReference type="STRING" id="217031.ABB05_15830"/>
<keyword evidence="3" id="KW-1185">Reference proteome</keyword>
<dbReference type="OrthoDB" id="5296450at2"/>
<dbReference type="PANTHER" id="PTHR33490">
    <property type="entry name" value="BLR5614 PROTEIN-RELATED"/>
    <property type="match status" value="1"/>
</dbReference>
<dbReference type="AlphaFoldDB" id="A0A177ZKR6"/>
<dbReference type="RefSeq" id="WP_057984822.1">
    <property type="nucleotide sequence ID" value="NZ_LDJR01000056.1"/>
</dbReference>
<comment type="caution">
    <text evidence="2">The sequence shown here is derived from an EMBL/GenBank/DDBJ whole genome shotgun (WGS) entry which is preliminary data.</text>
</comment>
<feature type="domain" description="Transglutaminase-like" evidence="1">
    <location>
        <begin position="74"/>
        <end position="140"/>
    </location>
</feature>
<dbReference type="EMBL" id="LDJR01000056">
    <property type="protein sequence ID" value="OAK68542.1"/>
    <property type="molecule type" value="Genomic_DNA"/>
</dbReference>
<reference evidence="2 3" key="1">
    <citation type="submission" date="2015-05" db="EMBL/GenBank/DDBJ databases">
        <title>Comparison of genome.</title>
        <authorList>
            <person name="Zheng Z."/>
            <person name="Sun M."/>
        </authorList>
    </citation>
    <scope>NUCLEOTIDE SEQUENCE [LARGE SCALE GENOMIC DNA]</scope>
    <source>
        <strain evidence="2 3">G25-74</strain>
    </source>
</reference>
<gene>
    <name evidence="2" type="ORF">ABB05_15830</name>
</gene>
<dbReference type="PANTHER" id="PTHR33490:SF3">
    <property type="entry name" value="CONSERVED INTEGRAL MEMBRANE PROTEIN"/>
    <property type="match status" value="1"/>
</dbReference>
<proteinExistence type="predicted"/>
<accession>A0A177ZKR6</accession>
<dbReference type="InterPro" id="IPR038765">
    <property type="entry name" value="Papain-like_cys_pep_sf"/>
</dbReference>
<protein>
    <submittedName>
        <fullName evidence="2">Transglutaminase</fullName>
    </submittedName>
</protein>
<dbReference type="Pfam" id="PF01841">
    <property type="entry name" value="Transglut_core"/>
    <property type="match status" value="1"/>
</dbReference>
<dbReference type="Gene3D" id="3.10.620.30">
    <property type="match status" value="1"/>
</dbReference>
<evidence type="ECO:0000313" key="2">
    <source>
        <dbReference type="EMBL" id="OAK68542.1"/>
    </source>
</evidence>
<evidence type="ECO:0000259" key="1">
    <source>
        <dbReference type="SMART" id="SM00460"/>
    </source>
</evidence>
<dbReference type="PATRIC" id="fig|217031.6.peg.3414"/>
<sequence length="202" mass="23070">MKLICQSEQLDDYLLETAEVDFSHQLIRTKVNELFHLSQTDIEKAKTAFEFVRDEISHSWDVQGEKVTCKASEVLAEKEGICYAKSHLLAALLRSQGIPAGFCYQRLTLLDTPENGFCLHALNAIYLRSLKKWVRLDARGNKKGVDAQFSITGEKVAFPIRKELGERDYPFIYATPHPKTIAVLKKCTNPIEICKYHLPERL</sequence>
<dbReference type="Proteomes" id="UP000077881">
    <property type="component" value="Unassembled WGS sequence"/>
</dbReference>
<dbReference type="SMART" id="SM00460">
    <property type="entry name" value="TGc"/>
    <property type="match status" value="1"/>
</dbReference>